<name>A0A329QP33_9ACTN</name>
<feature type="transmembrane region" description="Helical" evidence="1">
    <location>
        <begin position="6"/>
        <end position="24"/>
    </location>
</feature>
<dbReference type="OrthoDB" id="4190194at2"/>
<reference evidence="2 3" key="1">
    <citation type="submission" date="2018-06" db="EMBL/GenBank/DDBJ databases">
        <title>Phytoactinopolyspora halophila sp. nov., a novel halophilic actinomycete isolated from a saline soil in China.</title>
        <authorList>
            <person name="Tang S.-K."/>
        </authorList>
    </citation>
    <scope>NUCLEOTIDE SEQUENCE [LARGE SCALE GENOMIC DNA]</scope>
    <source>
        <strain evidence="2 3">YIM 96934</strain>
    </source>
</reference>
<feature type="transmembrane region" description="Helical" evidence="1">
    <location>
        <begin position="31"/>
        <end position="52"/>
    </location>
</feature>
<keyword evidence="3" id="KW-1185">Reference proteome</keyword>
<dbReference type="Proteomes" id="UP000250462">
    <property type="component" value="Unassembled WGS sequence"/>
</dbReference>
<dbReference type="EMBL" id="QMIG01000014">
    <property type="protein sequence ID" value="RAW13122.1"/>
    <property type="molecule type" value="Genomic_DNA"/>
</dbReference>
<gene>
    <name evidence="2" type="ORF">DPM12_13710</name>
</gene>
<proteinExistence type="predicted"/>
<evidence type="ECO:0000313" key="2">
    <source>
        <dbReference type="EMBL" id="RAW13122.1"/>
    </source>
</evidence>
<dbReference type="InterPro" id="IPR025450">
    <property type="entry name" value="YndJ-like"/>
</dbReference>
<evidence type="ECO:0000256" key="1">
    <source>
        <dbReference type="SAM" id="Phobius"/>
    </source>
</evidence>
<feature type="transmembrane region" description="Helical" evidence="1">
    <location>
        <begin position="180"/>
        <end position="198"/>
    </location>
</feature>
<evidence type="ECO:0008006" key="4">
    <source>
        <dbReference type="Google" id="ProtNLM"/>
    </source>
</evidence>
<organism evidence="2 3">
    <name type="scientific">Phytoactinopolyspora halophila</name>
    <dbReference type="NCBI Taxonomy" id="1981511"/>
    <lineage>
        <taxon>Bacteria</taxon>
        <taxon>Bacillati</taxon>
        <taxon>Actinomycetota</taxon>
        <taxon>Actinomycetes</taxon>
        <taxon>Jiangellales</taxon>
        <taxon>Jiangellaceae</taxon>
        <taxon>Phytoactinopolyspora</taxon>
    </lineage>
</organism>
<feature type="transmembrane region" description="Helical" evidence="1">
    <location>
        <begin position="58"/>
        <end position="78"/>
    </location>
</feature>
<feature type="transmembrane region" description="Helical" evidence="1">
    <location>
        <begin position="245"/>
        <end position="268"/>
    </location>
</feature>
<keyword evidence="1" id="KW-1133">Transmembrane helix</keyword>
<feature type="transmembrane region" description="Helical" evidence="1">
    <location>
        <begin position="121"/>
        <end position="145"/>
    </location>
</feature>
<feature type="transmembrane region" description="Helical" evidence="1">
    <location>
        <begin position="210"/>
        <end position="233"/>
    </location>
</feature>
<evidence type="ECO:0000313" key="3">
    <source>
        <dbReference type="Proteomes" id="UP000250462"/>
    </source>
</evidence>
<dbReference type="AlphaFoldDB" id="A0A329QP33"/>
<feature type="transmembrane region" description="Helical" evidence="1">
    <location>
        <begin position="90"/>
        <end position="109"/>
    </location>
</feature>
<keyword evidence="1" id="KW-0472">Membrane</keyword>
<dbReference type="RefSeq" id="WP_112258892.1">
    <property type="nucleotide sequence ID" value="NZ_QMIG01000014.1"/>
</dbReference>
<dbReference type="Pfam" id="PF14158">
    <property type="entry name" value="YndJ"/>
    <property type="match status" value="1"/>
</dbReference>
<protein>
    <recommendedName>
        <fullName evidence="4">YndJ family transporter</fullName>
    </recommendedName>
</protein>
<keyword evidence="1" id="KW-0812">Transmembrane</keyword>
<feature type="transmembrane region" description="Helical" evidence="1">
    <location>
        <begin position="157"/>
        <end position="174"/>
    </location>
</feature>
<comment type="caution">
    <text evidence="2">The sequence shown here is derived from an EMBL/GenBank/DDBJ whole genome shotgun (WGS) entry which is preliminary data.</text>
</comment>
<accession>A0A329QP33</accession>
<sequence length="282" mass="29720">MSDVLVGSVVILGMVLVVPLGLRLMDDGRGALHVIVQIWPGAALAGAVSLVLERGGLAVALASVYALVTLWLAALAVLRLWRRRSLRPVEIAILTAMVAPLVAGSSLIAERAGYELFGFDVAILALTVAHFHFAGFAAALIAGLAASTVCSPMSETAALTVPVGTALVFAGYFTSDEVELLGAVVLTAGMWMLGWTMWRRVRPASTHHATRLLFTISAAVLAATMILALSWAAGQVWNVVPYLSLSWMVATHGIANALGFAVCGLLAWRRLRDELSDARLPG</sequence>